<sequence>MRCLTLAGELAGRGWSCRLACAAGTRAAARALENWPGEVIELPPGRETDPAALLEMPAPHWLVVDHYGLDAAYERALAAWAGRILVIDDLADRPHECDLLLDQTVGRQASDYDGRVGSATLALAGPRFALLRPGFTGADPGRELGRILVSLGGTDPADATGLALDALAKAGLGLPVDVVLGGAAPHLDSVKDRAARLVPPARVLTDVADMAGVMAACGLAVGAAGTSALERARMALPTVTVVIADNQRQVAAGLERAGAARLVALDADAIAEALADLARDDEARRRMARKACALCDGNGAARLADLMAVELRPATLADGEDLLAWRNDPLTRENSLETGQVARDGHFAWLAGVLADPQRLILVGERGEGKVGMVRFDTMGEREWRVSISVAPEARGRGLGRVLLAFAVGRIERLRGPGAMVAEIRESNAASQSIFTACGFRQSDAADGVLYFRRPPP</sequence>
<dbReference type="GO" id="GO:0016747">
    <property type="term" value="F:acyltransferase activity, transferring groups other than amino-acyl groups"/>
    <property type="evidence" value="ECO:0007669"/>
    <property type="project" value="InterPro"/>
</dbReference>
<dbReference type="PANTHER" id="PTHR43877">
    <property type="entry name" value="AMINOALKYLPHOSPHONATE N-ACETYLTRANSFERASE-RELATED-RELATED"/>
    <property type="match status" value="1"/>
</dbReference>
<organism evidence="5 6">
    <name type="scientific">Paramagnetospirillum marisnigri</name>
    <dbReference type="NCBI Taxonomy" id="1285242"/>
    <lineage>
        <taxon>Bacteria</taxon>
        <taxon>Pseudomonadati</taxon>
        <taxon>Pseudomonadota</taxon>
        <taxon>Alphaproteobacteria</taxon>
        <taxon>Rhodospirillales</taxon>
        <taxon>Magnetospirillaceae</taxon>
        <taxon>Paramagnetospirillum</taxon>
    </lineage>
</organism>
<dbReference type="Gene3D" id="3.40.50.2000">
    <property type="entry name" value="Glycogen Phosphorylase B"/>
    <property type="match status" value="1"/>
</dbReference>
<dbReference type="InterPro" id="IPR020023">
    <property type="entry name" value="PseG"/>
</dbReference>
<keyword evidence="6" id="KW-1185">Reference proteome</keyword>
<dbReference type="NCBIfam" id="TIGR03590">
    <property type="entry name" value="PseG"/>
    <property type="match status" value="1"/>
</dbReference>
<dbReference type="STRING" id="1285242.A6A04_05910"/>
<name>A0A178MF22_9PROT</name>
<dbReference type="Pfam" id="PF13302">
    <property type="entry name" value="Acetyltransf_3"/>
    <property type="match status" value="1"/>
</dbReference>
<proteinExistence type="predicted"/>
<keyword evidence="1" id="KW-0808">Transferase</keyword>
<dbReference type="PROSITE" id="PS51186">
    <property type="entry name" value="GNAT"/>
    <property type="match status" value="1"/>
</dbReference>
<evidence type="ECO:0000313" key="5">
    <source>
        <dbReference type="EMBL" id="OAN46645.1"/>
    </source>
</evidence>
<dbReference type="SUPFAM" id="SSF55729">
    <property type="entry name" value="Acyl-CoA N-acyltransferases (Nat)"/>
    <property type="match status" value="1"/>
</dbReference>
<evidence type="ECO:0000313" key="6">
    <source>
        <dbReference type="Proteomes" id="UP000078428"/>
    </source>
</evidence>
<dbReference type="EMBL" id="LWQT01000088">
    <property type="protein sequence ID" value="OAN46645.1"/>
    <property type="molecule type" value="Genomic_DNA"/>
</dbReference>
<accession>A0A178MF22</accession>
<dbReference type="CDD" id="cd04301">
    <property type="entry name" value="NAT_SF"/>
    <property type="match status" value="1"/>
</dbReference>
<dbReference type="Gene3D" id="3.40.630.30">
    <property type="match status" value="1"/>
</dbReference>
<gene>
    <name evidence="5" type="ORF">A6A04_05910</name>
</gene>
<feature type="binding site" evidence="3">
    <location>
        <position position="230"/>
    </location>
    <ligand>
        <name>substrate</name>
    </ligand>
</feature>
<evidence type="ECO:0000256" key="1">
    <source>
        <dbReference type="ARBA" id="ARBA00022679"/>
    </source>
</evidence>
<evidence type="ECO:0000256" key="3">
    <source>
        <dbReference type="PIRSR" id="PIRSR620023-2"/>
    </source>
</evidence>
<evidence type="ECO:0000256" key="2">
    <source>
        <dbReference type="ARBA" id="ARBA00023315"/>
    </source>
</evidence>
<dbReference type="Gene3D" id="3.40.50.11190">
    <property type="match status" value="1"/>
</dbReference>
<dbReference type="SUPFAM" id="SSF53756">
    <property type="entry name" value="UDP-Glycosyltransferase/glycogen phosphorylase"/>
    <property type="match status" value="1"/>
</dbReference>
<dbReference type="InterPro" id="IPR050832">
    <property type="entry name" value="Bact_Acetyltransf"/>
</dbReference>
<dbReference type="Proteomes" id="UP000078428">
    <property type="component" value="Unassembled WGS sequence"/>
</dbReference>
<dbReference type="AlphaFoldDB" id="A0A178MF22"/>
<keyword evidence="2" id="KW-0012">Acyltransferase</keyword>
<feature type="domain" description="N-acetyltransferase" evidence="4">
    <location>
        <begin position="309"/>
        <end position="457"/>
    </location>
</feature>
<dbReference type="InterPro" id="IPR000182">
    <property type="entry name" value="GNAT_dom"/>
</dbReference>
<protein>
    <recommendedName>
        <fullName evidence="4">N-acetyltransferase domain-containing protein</fullName>
    </recommendedName>
</protein>
<reference evidence="5 6" key="1">
    <citation type="submission" date="2016-04" db="EMBL/GenBank/DDBJ databases">
        <title>Draft genome sequence of freshwater magnetotactic bacteria Magnetospirillum marisnigri SP-1 and Magnetospirillum moscoviense BB-1.</title>
        <authorList>
            <person name="Koziaeva V."/>
            <person name="Dziuba M.V."/>
            <person name="Ivanov T.M."/>
            <person name="Kuznetsov B."/>
            <person name="Grouzdev D.S."/>
        </authorList>
    </citation>
    <scope>NUCLEOTIDE SEQUENCE [LARGE SCALE GENOMIC DNA]</scope>
    <source>
        <strain evidence="5 6">SP-1</strain>
    </source>
</reference>
<dbReference type="InterPro" id="IPR016181">
    <property type="entry name" value="Acyl_CoA_acyltransferase"/>
</dbReference>
<evidence type="ECO:0000259" key="4">
    <source>
        <dbReference type="PROSITE" id="PS51186"/>
    </source>
</evidence>
<comment type="caution">
    <text evidence="5">The sequence shown here is derived from an EMBL/GenBank/DDBJ whole genome shotgun (WGS) entry which is preliminary data.</text>
</comment>
<feature type="binding site" evidence="3">
    <location>
        <position position="132"/>
    </location>
    <ligand>
        <name>substrate</name>
    </ligand>
</feature>